<dbReference type="AlphaFoldDB" id="A0A8J2X940"/>
<dbReference type="PANTHER" id="PTHR15346">
    <property type="entry name" value="DYNACTIN SUBUNIT"/>
    <property type="match status" value="1"/>
</dbReference>
<sequence length="355" mass="41468">MEVIDLSSEDLVDDSSQYVDPSRIERQVFESHPMRSMIKGTSGKQHTDYHKINSQKIPNTISTRARLEKCQIEQRIPDRVIFDVVSKKEAPESIEQRLSRIKNELDEIRSMQDHAEDSKTFQELQYVEELHSKLLLASQSRLSDLRKQFNLEPDTSIVLPRITLDSSDAQKLLTLDQKIFELERIVGPRGDDDRSLMTKLESLFRQVNLLNNDKDTLAQFQEKLNEINKSYEDSLIGRRSKVDSKLYDVMCDKMTSHEMKVNELYKYHHLLEAYGPIFPELLHRIKEISEISDHISETYELAKTLNNSISDLQVQANKWEAILERLEDKLDLQALEMEKNAKYVDEKLKSLDTQR</sequence>
<dbReference type="OrthoDB" id="4065231at2759"/>
<dbReference type="GO" id="GO:0007017">
    <property type="term" value="P:microtubule-based process"/>
    <property type="evidence" value="ECO:0007669"/>
    <property type="project" value="InterPro"/>
</dbReference>
<dbReference type="GO" id="GO:0005869">
    <property type="term" value="C:dynactin complex"/>
    <property type="evidence" value="ECO:0007669"/>
    <property type="project" value="InterPro"/>
</dbReference>
<dbReference type="Pfam" id="PF04912">
    <property type="entry name" value="Dynamitin"/>
    <property type="match status" value="1"/>
</dbReference>
<organism evidence="4 5">
    <name type="scientific">Zygosaccharomyces bailii (strain CLIB 213 / ATCC 58445 / CBS 680 / BCRC 21525 / NBRC 1098 / NCYC 1416 / NRRL Y-2227)</name>
    <dbReference type="NCBI Taxonomy" id="1333698"/>
    <lineage>
        <taxon>Eukaryota</taxon>
        <taxon>Fungi</taxon>
        <taxon>Dikarya</taxon>
        <taxon>Ascomycota</taxon>
        <taxon>Saccharomycotina</taxon>
        <taxon>Saccharomycetes</taxon>
        <taxon>Saccharomycetales</taxon>
        <taxon>Saccharomycetaceae</taxon>
        <taxon>Zygosaccharomyces</taxon>
    </lineage>
</organism>
<gene>
    <name evidence="4" type="ORF">BN860_02322g</name>
</gene>
<reference evidence="5" key="1">
    <citation type="journal article" date="2013" name="Genome Announc.">
        <title>Genome sequence of the food spoilage yeast Zygosaccharomyces bailii CLIB 213(T).</title>
        <authorList>
            <person name="Galeote V."/>
            <person name="Bigey F."/>
            <person name="Devillers H."/>
            <person name="Neuveglise C."/>
            <person name="Dequin S."/>
        </authorList>
    </citation>
    <scope>NUCLEOTIDE SEQUENCE [LARGE SCALE GENOMIC DNA]</scope>
    <source>
        <strain evidence="5">CLIB 213 / ATCC 58445 / CBS 680 / CCRC 21525 / NBRC 1098 / NCYC 1416 / NRRL Y-2227</strain>
    </source>
</reference>
<evidence type="ECO:0000256" key="1">
    <source>
        <dbReference type="ARBA" id="ARBA00004496"/>
    </source>
</evidence>
<keyword evidence="2" id="KW-0963">Cytoplasm</keyword>
<evidence type="ECO:0000313" key="4">
    <source>
        <dbReference type="EMBL" id="CDF90493.1"/>
    </source>
</evidence>
<keyword evidence="3" id="KW-0175">Coiled coil</keyword>
<accession>A0A8J2X940</accession>
<name>A0A8J2X940_ZYGB2</name>
<dbReference type="GO" id="GO:0005737">
    <property type="term" value="C:cytoplasm"/>
    <property type="evidence" value="ECO:0007669"/>
    <property type="project" value="UniProtKB-SubCell"/>
</dbReference>
<feature type="coiled-coil region" evidence="3">
    <location>
        <begin position="309"/>
        <end position="336"/>
    </location>
</feature>
<comment type="subcellular location">
    <subcellularLocation>
        <location evidence="1">Cytoplasm</location>
    </subcellularLocation>
</comment>
<evidence type="ECO:0000313" key="5">
    <source>
        <dbReference type="Proteomes" id="UP000019375"/>
    </source>
</evidence>
<dbReference type="Proteomes" id="UP000019375">
    <property type="component" value="Unassembled WGS sequence"/>
</dbReference>
<evidence type="ECO:0000256" key="2">
    <source>
        <dbReference type="ARBA" id="ARBA00022490"/>
    </source>
</evidence>
<dbReference type="EMBL" id="HG316460">
    <property type="protein sequence ID" value="CDF90493.1"/>
    <property type="molecule type" value="Genomic_DNA"/>
</dbReference>
<evidence type="ECO:0000256" key="3">
    <source>
        <dbReference type="SAM" id="Coils"/>
    </source>
</evidence>
<proteinExistence type="predicted"/>
<dbReference type="InterPro" id="IPR028133">
    <property type="entry name" value="Dynamitin"/>
</dbReference>
<protein>
    <submittedName>
        <fullName evidence="4">ZYBA0S07-02322g1_1</fullName>
    </submittedName>
</protein>
<keyword evidence="5" id="KW-1185">Reference proteome</keyword>